<proteinExistence type="predicted"/>
<evidence type="ECO:0000313" key="9">
    <source>
        <dbReference type="EMBL" id="KAK2845112.1"/>
    </source>
</evidence>
<name>A0AA88SR38_CHASR</name>
<dbReference type="GO" id="GO:0005773">
    <property type="term" value="C:vacuole"/>
    <property type="evidence" value="ECO:0007669"/>
    <property type="project" value="UniProtKB-SubCell"/>
</dbReference>
<evidence type="ECO:0000313" key="10">
    <source>
        <dbReference type="Proteomes" id="UP001187415"/>
    </source>
</evidence>
<sequence length="146" mass="16619">MSQSMSQGFPDEKQQKSRTLRASQTKSGRVRDGVRSLGVTGVCVLTMESSDSDKLDKANLDAEWEQWKIKFNKTYKNAEEESYRRGLWDESKRLIEVHNREAAEGKHSFTMGINQFSDMKHEEVCCGGLKQKRCCGSRGKPGQTHK</sequence>
<dbReference type="FunFam" id="1.10.287.2250:FF:000003">
    <property type="entry name" value="Cathepsin L"/>
    <property type="match status" value="1"/>
</dbReference>
<keyword evidence="10" id="KW-1185">Reference proteome</keyword>
<keyword evidence="4" id="KW-0789">Thiol protease inhibitor</keyword>
<dbReference type="Pfam" id="PF08246">
    <property type="entry name" value="Inhibitor_I29"/>
    <property type="match status" value="1"/>
</dbReference>
<comment type="function">
    <text evidence="5">Inhibits papain and ficin (cysteine proteinases) but not trypsin (a serine proteinase).</text>
</comment>
<protein>
    <recommendedName>
        <fullName evidence="6">Cystein proteinase inhibitor protein salarin</fullName>
    </recommendedName>
</protein>
<dbReference type="EMBL" id="JAUPFM010000008">
    <property type="protein sequence ID" value="KAK2845112.1"/>
    <property type="molecule type" value="Genomic_DNA"/>
</dbReference>
<dbReference type="SUPFAM" id="SSF54001">
    <property type="entry name" value="Cysteine proteinases"/>
    <property type="match status" value="1"/>
</dbReference>
<feature type="domain" description="Cathepsin propeptide inhibitor" evidence="8">
    <location>
        <begin position="64"/>
        <end position="124"/>
    </location>
</feature>
<accession>A0AA88SR38</accession>
<gene>
    <name evidence="9" type="ORF">Q5P01_011771</name>
</gene>
<evidence type="ECO:0000256" key="4">
    <source>
        <dbReference type="ARBA" id="ARBA00022704"/>
    </source>
</evidence>
<evidence type="ECO:0000256" key="6">
    <source>
        <dbReference type="ARBA" id="ARBA00074892"/>
    </source>
</evidence>
<evidence type="ECO:0000256" key="2">
    <source>
        <dbReference type="ARBA" id="ARBA00022554"/>
    </source>
</evidence>
<comment type="subcellular location">
    <subcellularLocation>
        <location evidence="1">Vacuole</location>
    </subcellularLocation>
</comment>
<comment type="caution">
    <text evidence="9">The sequence shown here is derived from an EMBL/GenBank/DDBJ whole genome shotgun (WGS) entry which is preliminary data.</text>
</comment>
<evidence type="ECO:0000256" key="7">
    <source>
        <dbReference type="SAM" id="MobiDB-lite"/>
    </source>
</evidence>
<evidence type="ECO:0000256" key="3">
    <source>
        <dbReference type="ARBA" id="ARBA00022690"/>
    </source>
</evidence>
<evidence type="ECO:0000259" key="8">
    <source>
        <dbReference type="SMART" id="SM00848"/>
    </source>
</evidence>
<dbReference type="InterPro" id="IPR013201">
    <property type="entry name" value="Prot_inhib_I29"/>
</dbReference>
<dbReference type="Proteomes" id="UP001187415">
    <property type="component" value="Unassembled WGS sequence"/>
</dbReference>
<keyword evidence="3" id="KW-0646">Protease inhibitor</keyword>
<dbReference type="Gene3D" id="1.10.287.2250">
    <property type="match status" value="1"/>
</dbReference>
<evidence type="ECO:0000256" key="5">
    <source>
        <dbReference type="ARBA" id="ARBA00053917"/>
    </source>
</evidence>
<dbReference type="GO" id="GO:0004869">
    <property type="term" value="F:cysteine-type endopeptidase inhibitor activity"/>
    <property type="evidence" value="ECO:0007669"/>
    <property type="project" value="UniProtKB-KW"/>
</dbReference>
<dbReference type="AlphaFoldDB" id="A0AA88SR38"/>
<dbReference type="SMART" id="SM00848">
    <property type="entry name" value="Inhibitor_I29"/>
    <property type="match status" value="1"/>
</dbReference>
<keyword evidence="2" id="KW-0926">Vacuole</keyword>
<evidence type="ECO:0000256" key="1">
    <source>
        <dbReference type="ARBA" id="ARBA00004116"/>
    </source>
</evidence>
<feature type="region of interest" description="Disordered" evidence="7">
    <location>
        <begin position="1"/>
        <end position="32"/>
    </location>
</feature>
<reference evidence="9" key="1">
    <citation type="submission" date="2023-07" db="EMBL/GenBank/DDBJ databases">
        <title>Chromosome-level Genome Assembly of Striped Snakehead (Channa striata).</title>
        <authorList>
            <person name="Liu H."/>
        </authorList>
    </citation>
    <scope>NUCLEOTIDE SEQUENCE</scope>
    <source>
        <strain evidence="9">Gz</strain>
        <tissue evidence="9">Muscle</tissue>
    </source>
</reference>
<dbReference type="InterPro" id="IPR038765">
    <property type="entry name" value="Papain-like_cys_pep_sf"/>
</dbReference>
<organism evidence="9 10">
    <name type="scientific">Channa striata</name>
    <name type="common">Snakehead murrel</name>
    <name type="synonym">Ophicephalus striatus</name>
    <dbReference type="NCBI Taxonomy" id="64152"/>
    <lineage>
        <taxon>Eukaryota</taxon>
        <taxon>Metazoa</taxon>
        <taxon>Chordata</taxon>
        <taxon>Craniata</taxon>
        <taxon>Vertebrata</taxon>
        <taxon>Euteleostomi</taxon>
        <taxon>Actinopterygii</taxon>
        <taxon>Neopterygii</taxon>
        <taxon>Teleostei</taxon>
        <taxon>Neoteleostei</taxon>
        <taxon>Acanthomorphata</taxon>
        <taxon>Anabantaria</taxon>
        <taxon>Anabantiformes</taxon>
        <taxon>Channoidei</taxon>
        <taxon>Channidae</taxon>
        <taxon>Channa</taxon>
    </lineage>
</organism>